<accession>A0A7S0HZ77</accession>
<evidence type="ECO:0000256" key="1">
    <source>
        <dbReference type="ARBA" id="ARBA00004370"/>
    </source>
</evidence>
<dbReference type="PANTHER" id="PTHR21346">
    <property type="entry name" value="FUN14 DOMAIN CONTAINING"/>
    <property type="match status" value="1"/>
</dbReference>
<dbReference type="EMBL" id="HBEP01032787">
    <property type="protein sequence ID" value="CAD8506416.1"/>
    <property type="molecule type" value="Transcribed_RNA"/>
</dbReference>
<keyword evidence="3" id="KW-0812">Transmembrane</keyword>
<sequence>MADGRAQIDAELANLRGKEAALKAAGKTAELKSLAKRKGDLKLMKKKGISPDVAPAWSGRLLPSLSSGMPSMPSMPASMSMPPVPKWVSEFPHFTPPTEDDAAEFAGTMSFGSLAGFCSGYALKGIGRAGAFTVGCLFMGLTGLQRTGYIDVNWSKVEADVMGQLDYDGDGKVDRKDAQVGIQDLVRYMADKNSAVTAGTFSLGLLLGLRRG</sequence>
<dbReference type="PANTHER" id="PTHR21346:SF10">
    <property type="entry name" value="TRANSMEMBRANE PROTEIN"/>
    <property type="match status" value="1"/>
</dbReference>
<evidence type="ECO:0000256" key="3">
    <source>
        <dbReference type="ARBA" id="ARBA00022692"/>
    </source>
</evidence>
<keyword evidence="5" id="KW-0472">Membrane</keyword>
<protein>
    <recommendedName>
        <fullName evidence="7">EF-hand domain-containing protein</fullName>
    </recommendedName>
</protein>
<comment type="similarity">
    <text evidence="2">Belongs to the FUN14 family.</text>
</comment>
<dbReference type="AlphaFoldDB" id="A0A7S0HZ77"/>
<gene>
    <name evidence="6" type="ORF">PANT1444_LOCUS18504</name>
</gene>
<dbReference type="GO" id="GO:0016020">
    <property type="term" value="C:membrane"/>
    <property type="evidence" value="ECO:0007669"/>
    <property type="project" value="UniProtKB-SubCell"/>
</dbReference>
<proteinExistence type="inferred from homology"/>
<evidence type="ECO:0000256" key="5">
    <source>
        <dbReference type="ARBA" id="ARBA00023136"/>
    </source>
</evidence>
<name>A0A7S0HZ77_9EUKA</name>
<evidence type="ECO:0000313" key="6">
    <source>
        <dbReference type="EMBL" id="CAD8506416.1"/>
    </source>
</evidence>
<comment type="subcellular location">
    <subcellularLocation>
        <location evidence="1">Membrane</location>
    </subcellularLocation>
</comment>
<reference evidence="6" key="1">
    <citation type="submission" date="2021-01" db="EMBL/GenBank/DDBJ databases">
        <authorList>
            <person name="Corre E."/>
            <person name="Pelletier E."/>
            <person name="Niang G."/>
            <person name="Scheremetjew M."/>
            <person name="Finn R."/>
            <person name="Kale V."/>
            <person name="Holt S."/>
            <person name="Cochrane G."/>
            <person name="Meng A."/>
            <person name="Brown T."/>
            <person name="Cohen L."/>
        </authorList>
    </citation>
    <scope>NUCLEOTIDE SEQUENCE</scope>
    <source>
        <strain evidence="6">CCMP1374</strain>
    </source>
</reference>
<organism evidence="6">
    <name type="scientific">Phaeocystis antarctica</name>
    <dbReference type="NCBI Taxonomy" id="33657"/>
    <lineage>
        <taxon>Eukaryota</taxon>
        <taxon>Haptista</taxon>
        <taxon>Haptophyta</taxon>
        <taxon>Prymnesiophyceae</taxon>
        <taxon>Phaeocystales</taxon>
        <taxon>Phaeocystaceae</taxon>
        <taxon>Phaeocystis</taxon>
    </lineage>
</organism>
<dbReference type="InterPro" id="IPR007014">
    <property type="entry name" value="FUN14"/>
</dbReference>
<evidence type="ECO:0000256" key="4">
    <source>
        <dbReference type="ARBA" id="ARBA00022989"/>
    </source>
</evidence>
<evidence type="ECO:0008006" key="7">
    <source>
        <dbReference type="Google" id="ProtNLM"/>
    </source>
</evidence>
<keyword evidence="4" id="KW-1133">Transmembrane helix</keyword>
<evidence type="ECO:0000256" key="2">
    <source>
        <dbReference type="ARBA" id="ARBA00009160"/>
    </source>
</evidence>
<dbReference type="Pfam" id="PF04930">
    <property type="entry name" value="FUN14"/>
    <property type="match status" value="1"/>
</dbReference>